<sequence length="143" mass="14728">MNFLLPLASLLGIEVEAVADRAKSMVLICSAIALLLLVGVAFLIAAGYMLLAQSVGPIIAALIFAGSFFVLGLAVYLGAQIGEGRRRRVAAERRKSSETGALLTSAALTALPAVLRAPGILRLGVPAAAIAAFLLLRNKDGDS</sequence>
<evidence type="ECO:0000313" key="3">
    <source>
        <dbReference type="Proteomes" id="UP000268844"/>
    </source>
</evidence>
<dbReference type="OrthoDB" id="7949938at2"/>
<accession>A0A447IDC4</accession>
<keyword evidence="1" id="KW-0472">Membrane</keyword>
<proteinExistence type="predicted"/>
<organism evidence="2 3">
    <name type="scientific">Devosia equisanguinis</name>
    <dbReference type="NCBI Taxonomy" id="2490941"/>
    <lineage>
        <taxon>Bacteria</taxon>
        <taxon>Pseudomonadati</taxon>
        <taxon>Pseudomonadota</taxon>
        <taxon>Alphaproteobacteria</taxon>
        <taxon>Hyphomicrobiales</taxon>
        <taxon>Devosiaceae</taxon>
        <taxon>Devosia</taxon>
    </lineage>
</organism>
<reference evidence="2 3" key="1">
    <citation type="submission" date="2018-12" db="EMBL/GenBank/DDBJ databases">
        <authorList>
            <person name="Criscuolo A."/>
        </authorList>
    </citation>
    <scope>NUCLEOTIDE SEQUENCE [LARGE SCALE GENOMIC DNA]</scope>
    <source>
        <strain evidence="2">ACIP1116281</strain>
    </source>
</reference>
<gene>
    <name evidence="2" type="ORF">DEVEQU_02613</name>
</gene>
<feature type="transmembrane region" description="Helical" evidence="1">
    <location>
        <begin position="27"/>
        <end position="51"/>
    </location>
</feature>
<protein>
    <recommendedName>
        <fullName evidence="4">Phage holin family protein</fullName>
    </recommendedName>
</protein>
<dbReference type="AlphaFoldDB" id="A0A447IDC4"/>
<dbReference type="RefSeq" id="WP_126151014.1">
    <property type="nucleotide sequence ID" value="NZ_JBHTMH010000002.1"/>
</dbReference>
<feature type="transmembrane region" description="Helical" evidence="1">
    <location>
        <begin position="58"/>
        <end position="79"/>
    </location>
</feature>
<evidence type="ECO:0000313" key="2">
    <source>
        <dbReference type="EMBL" id="VDS05471.1"/>
    </source>
</evidence>
<keyword evidence="3" id="KW-1185">Reference proteome</keyword>
<keyword evidence="1" id="KW-0812">Transmembrane</keyword>
<dbReference type="EMBL" id="UZWD01000033">
    <property type="protein sequence ID" value="VDS05471.1"/>
    <property type="molecule type" value="Genomic_DNA"/>
</dbReference>
<dbReference type="Proteomes" id="UP000268844">
    <property type="component" value="Unassembled WGS sequence"/>
</dbReference>
<evidence type="ECO:0008006" key="4">
    <source>
        <dbReference type="Google" id="ProtNLM"/>
    </source>
</evidence>
<keyword evidence="1" id="KW-1133">Transmembrane helix</keyword>
<evidence type="ECO:0000256" key="1">
    <source>
        <dbReference type="SAM" id="Phobius"/>
    </source>
</evidence>
<name>A0A447IDC4_9HYPH</name>